<keyword evidence="2" id="KW-1185">Reference proteome</keyword>
<protein>
    <submittedName>
        <fullName evidence="1">5-formyltetrahydrofolate cyclo-ligase</fullName>
        <ecNumber evidence="1">6.3.3.2</ecNumber>
    </submittedName>
</protein>
<dbReference type="Proteomes" id="UP000308886">
    <property type="component" value="Unassembled WGS sequence"/>
</dbReference>
<dbReference type="EMBL" id="SRZC01000006">
    <property type="protein sequence ID" value="TGX83029.1"/>
    <property type="molecule type" value="Genomic_DNA"/>
</dbReference>
<sequence>MTKQELRNSVREQLRECSPEELSRQSEAICEWLLRHPRVMVADTVVAYWCLHDEPDLSNAIDALCKQGKRVLLPCVTSDTEMVLRQYDGPTSMRTGAFGIQEPIGEEADIDSLNNDSTVILVPGVAFDNNGNRLGRGKGYYDRFLQNAGRPHTIGICFDLQIVGEVPYGEHDIPVDELVKVAIDNCQKLTNNNLFGNGKNNNPYIP</sequence>
<reference evidence="1" key="1">
    <citation type="submission" date="2019-04" db="EMBL/GenBank/DDBJ databases">
        <title>Microbes associate with the intestines of laboratory mice.</title>
        <authorList>
            <person name="Navarre W."/>
            <person name="Wong E."/>
            <person name="Huang K."/>
            <person name="Tropini C."/>
            <person name="Ng K."/>
            <person name="Yu B."/>
        </authorList>
    </citation>
    <scope>NUCLEOTIDE SEQUENCE</scope>
    <source>
        <strain evidence="1">NM73_A23</strain>
    </source>
</reference>
<organism evidence="1 2">
    <name type="scientific">Palleniella muris</name>
    <dbReference type="NCBI Taxonomy" id="3038145"/>
    <lineage>
        <taxon>Bacteria</taxon>
        <taxon>Pseudomonadati</taxon>
        <taxon>Bacteroidota</taxon>
        <taxon>Bacteroidia</taxon>
        <taxon>Bacteroidales</taxon>
        <taxon>Prevotellaceae</taxon>
        <taxon>Palleniella</taxon>
    </lineage>
</organism>
<dbReference type="EC" id="6.3.3.2" evidence="1"/>
<name>A0AC61QRJ0_9BACT</name>
<keyword evidence="1" id="KW-0436">Ligase</keyword>
<gene>
    <name evidence="1" type="ORF">E5358_05070</name>
</gene>
<evidence type="ECO:0000313" key="1">
    <source>
        <dbReference type="EMBL" id="TGX83029.1"/>
    </source>
</evidence>
<comment type="caution">
    <text evidence="1">The sequence shown here is derived from an EMBL/GenBank/DDBJ whole genome shotgun (WGS) entry which is preliminary data.</text>
</comment>
<evidence type="ECO:0000313" key="2">
    <source>
        <dbReference type="Proteomes" id="UP000308886"/>
    </source>
</evidence>
<accession>A0AC61QRJ0</accession>
<proteinExistence type="predicted"/>